<keyword evidence="6" id="KW-1185">Reference proteome</keyword>
<dbReference type="Proteomes" id="UP001222027">
    <property type="component" value="Unassembled WGS sequence"/>
</dbReference>
<reference evidence="5 6" key="1">
    <citation type="submission" date="2022-12" db="EMBL/GenBank/DDBJ databases">
        <title>Chromosome-scale assembly of the Ensete ventricosum genome.</title>
        <authorList>
            <person name="Dussert Y."/>
            <person name="Stocks J."/>
            <person name="Wendawek A."/>
            <person name="Woldeyes F."/>
            <person name="Nichols R.A."/>
            <person name="Borrell J.S."/>
        </authorList>
    </citation>
    <scope>NUCLEOTIDE SEQUENCE [LARGE SCALE GENOMIC DNA]</scope>
    <source>
        <strain evidence="6">cv. Maze</strain>
        <strain evidence="5">MazeRef_0001</strain>
        <tissue evidence="5">Seeds</tissue>
    </source>
</reference>
<dbReference type="InterPro" id="IPR025287">
    <property type="entry name" value="WAK_GUB"/>
</dbReference>
<organism evidence="5 6">
    <name type="scientific">Ensete ventricosum</name>
    <name type="common">Abyssinian banana</name>
    <name type="synonym">Musa ensete</name>
    <dbReference type="NCBI Taxonomy" id="4639"/>
    <lineage>
        <taxon>Eukaryota</taxon>
        <taxon>Viridiplantae</taxon>
        <taxon>Streptophyta</taxon>
        <taxon>Embryophyta</taxon>
        <taxon>Tracheophyta</taxon>
        <taxon>Spermatophyta</taxon>
        <taxon>Magnoliopsida</taxon>
        <taxon>Liliopsida</taxon>
        <taxon>Zingiberales</taxon>
        <taxon>Musaceae</taxon>
        <taxon>Ensete</taxon>
    </lineage>
</organism>
<evidence type="ECO:0000313" key="4">
    <source>
        <dbReference type="EMBL" id="KAJ8497635.1"/>
    </source>
</evidence>
<keyword evidence="2" id="KW-0732">Signal</keyword>
<evidence type="ECO:0000259" key="3">
    <source>
        <dbReference type="Pfam" id="PF13947"/>
    </source>
</evidence>
<dbReference type="GO" id="GO:0030247">
    <property type="term" value="F:polysaccharide binding"/>
    <property type="evidence" value="ECO:0007669"/>
    <property type="project" value="InterPro"/>
</dbReference>
<dbReference type="PANTHER" id="PTHR33491">
    <property type="entry name" value="OSJNBA0016N04.9 PROTEIN"/>
    <property type="match status" value="1"/>
</dbReference>
<sequence>MLLRATTAVASAPPSPNVLLPHCQETCDGLSIPYPFGIDDGCFKEGFEVACEVVNGSATPTAFFGGVGVKDISLLDDRARLLKNISWECYNSTGGLVGYHSQLNLSGLRVHPQWNPL</sequence>
<accession>A0AAV8RBP8</accession>
<evidence type="ECO:0000313" key="5">
    <source>
        <dbReference type="EMBL" id="KAJ8497637.1"/>
    </source>
</evidence>
<dbReference type="EMBL" id="JAQQAF010000003">
    <property type="protein sequence ID" value="KAJ8497635.1"/>
    <property type="molecule type" value="Genomic_DNA"/>
</dbReference>
<feature type="domain" description="Wall-associated receptor kinase galacturonan-binding" evidence="3">
    <location>
        <begin position="23"/>
        <end position="77"/>
    </location>
</feature>
<dbReference type="GO" id="GO:0016020">
    <property type="term" value="C:membrane"/>
    <property type="evidence" value="ECO:0007669"/>
    <property type="project" value="UniProtKB-SubCell"/>
</dbReference>
<dbReference type="AlphaFoldDB" id="A0AAV8RBP8"/>
<protein>
    <recommendedName>
        <fullName evidence="3">Wall-associated receptor kinase galacturonan-binding domain-containing protein</fullName>
    </recommendedName>
</protein>
<dbReference type="EMBL" id="JAQQAF010000003">
    <property type="protein sequence ID" value="KAJ8497637.1"/>
    <property type="molecule type" value="Genomic_DNA"/>
</dbReference>
<evidence type="ECO:0000256" key="1">
    <source>
        <dbReference type="ARBA" id="ARBA00004167"/>
    </source>
</evidence>
<comment type="caution">
    <text evidence="5">The sequence shown here is derived from an EMBL/GenBank/DDBJ whole genome shotgun (WGS) entry which is preliminary data.</text>
</comment>
<comment type="subcellular location">
    <subcellularLocation>
        <location evidence="1">Membrane</location>
        <topology evidence="1">Single-pass membrane protein</topology>
    </subcellularLocation>
</comment>
<name>A0AAV8RBP8_ENSVE</name>
<evidence type="ECO:0000313" key="6">
    <source>
        <dbReference type="Proteomes" id="UP001222027"/>
    </source>
</evidence>
<gene>
    <name evidence="4" type="ORF">OPV22_008187</name>
    <name evidence="5" type="ORF">OPV22_008189</name>
</gene>
<evidence type="ECO:0000256" key="2">
    <source>
        <dbReference type="ARBA" id="ARBA00022729"/>
    </source>
</evidence>
<proteinExistence type="predicted"/>
<dbReference type="Pfam" id="PF13947">
    <property type="entry name" value="GUB_WAK_bind"/>
    <property type="match status" value="1"/>
</dbReference>